<dbReference type="Proteomes" id="UP000694866">
    <property type="component" value="Unplaced"/>
</dbReference>
<dbReference type="CDD" id="cd22285">
    <property type="entry name" value="HD_XLF_N"/>
    <property type="match status" value="1"/>
</dbReference>
<evidence type="ECO:0000256" key="1">
    <source>
        <dbReference type="ARBA" id="ARBA00004123"/>
    </source>
</evidence>
<reference evidence="8" key="1">
    <citation type="submission" date="2015-01" db="EMBL/GenBank/DDBJ databases">
        <title>Transcriptome Assembly of Fopius arisanus.</title>
        <authorList>
            <person name="Geib S."/>
        </authorList>
    </citation>
    <scope>NUCLEOTIDE SEQUENCE</scope>
</reference>
<dbReference type="GO" id="GO:0006303">
    <property type="term" value="P:double-strand break repair via nonhomologous end joining"/>
    <property type="evidence" value="ECO:0007669"/>
    <property type="project" value="TreeGrafter"/>
</dbReference>
<evidence type="ECO:0000256" key="6">
    <source>
        <dbReference type="SAM" id="Coils"/>
    </source>
</evidence>
<dbReference type="GeneID" id="105265896"/>
<dbReference type="GO" id="GO:0045027">
    <property type="term" value="F:DNA end binding"/>
    <property type="evidence" value="ECO:0007669"/>
    <property type="project" value="TreeGrafter"/>
</dbReference>
<dbReference type="GO" id="GO:0032807">
    <property type="term" value="C:DNA ligase IV complex"/>
    <property type="evidence" value="ECO:0007669"/>
    <property type="project" value="TreeGrafter"/>
</dbReference>
<evidence type="ECO:0000313" key="9">
    <source>
        <dbReference type="Proteomes" id="UP000694866"/>
    </source>
</evidence>
<dbReference type="RefSeq" id="XP_011301994.1">
    <property type="nucleotide sequence ID" value="XM_011303692.1"/>
</dbReference>
<protein>
    <submittedName>
        <fullName evidence="8">Nhej1_1 protein</fullName>
    </submittedName>
    <submittedName>
        <fullName evidence="10">Uncharacterized protein isoform X2</fullName>
    </submittedName>
</protein>
<keyword evidence="4" id="KW-0539">Nucleus</keyword>
<dbReference type="PANTHER" id="PTHR32235">
    <property type="entry name" value="NON-HOMOLOGOUS END-JOINING FACTOR 1"/>
    <property type="match status" value="1"/>
</dbReference>
<evidence type="ECO:0000259" key="7">
    <source>
        <dbReference type="Pfam" id="PF09302"/>
    </source>
</evidence>
<evidence type="ECO:0000256" key="2">
    <source>
        <dbReference type="ARBA" id="ARBA00022763"/>
    </source>
</evidence>
<dbReference type="AlphaFoldDB" id="A0A0C9QC89"/>
<accession>A0A0C9QC89</accession>
<keyword evidence="3" id="KW-0234">DNA repair</keyword>
<evidence type="ECO:0000313" key="10">
    <source>
        <dbReference type="RefSeq" id="XP_011301994.1"/>
    </source>
</evidence>
<keyword evidence="2" id="KW-0227">DNA damage</keyword>
<dbReference type="InterPro" id="IPR015381">
    <property type="entry name" value="XLF-like_N"/>
</dbReference>
<comment type="subcellular location">
    <subcellularLocation>
        <location evidence="1">Nucleus</location>
    </subcellularLocation>
</comment>
<gene>
    <name evidence="8" type="primary">nhej1_1</name>
    <name evidence="10" type="synonym">LOC105265896</name>
    <name evidence="8" type="ORF">g.18426</name>
</gene>
<feature type="domain" description="XLF-like N-terminal" evidence="7">
    <location>
        <begin position="1"/>
        <end position="74"/>
    </location>
</feature>
<evidence type="ECO:0000256" key="5">
    <source>
        <dbReference type="ARBA" id="ARBA00025747"/>
    </source>
</evidence>
<comment type="similarity">
    <text evidence="5">Belongs to the XRCC4-XLF family. XLF subfamily.</text>
</comment>
<dbReference type="EMBL" id="GBYB01012068">
    <property type="protein sequence ID" value="JAG81835.1"/>
    <property type="molecule type" value="Transcribed_RNA"/>
</dbReference>
<sequence length="182" mass="21010">MWQEIHVEKEIFMVSSELMDDKWKILLTNLVELWFEDISREEIVDKCQRLNPLLSIEDVNIDEIMAGVLSNIVKLAVQVTKWKIKLETTVEVGELKRQKEMLIKELKRKDEEIMEYKANGAELIRKHIQTLPFNEHALEGDLSGDSPQRCLDIFKEAVTSRPQRPAASAPHSSVPIISKSFV</sequence>
<keyword evidence="6" id="KW-0175">Coiled coil</keyword>
<keyword evidence="9" id="KW-1185">Reference proteome</keyword>
<organism evidence="8">
    <name type="scientific">Fopius arisanus</name>
    <dbReference type="NCBI Taxonomy" id="64838"/>
    <lineage>
        <taxon>Eukaryota</taxon>
        <taxon>Metazoa</taxon>
        <taxon>Ecdysozoa</taxon>
        <taxon>Arthropoda</taxon>
        <taxon>Hexapoda</taxon>
        <taxon>Insecta</taxon>
        <taxon>Pterygota</taxon>
        <taxon>Neoptera</taxon>
        <taxon>Endopterygota</taxon>
        <taxon>Hymenoptera</taxon>
        <taxon>Apocrita</taxon>
        <taxon>Ichneumonoidea</taxon>
        <taxon>Braconidae</taxon>
        <taxon>Opiinae</taxon>
        <taxon>Fopius</taxon>
    </lineage>
</organism>
<proteinExistence type="inferred from homology"/>
<evidence type="ECO:0000313" key="8">
    <source>
        <dbReference type="EMBL" id="JAG81835.1"/>
    </source>
</evidence>
<dbReference type="InterPro" id="IPR052287">
    <property type="entry name" value="NHEJ_factor"/>
</dbReference>
<evidence type="ECO:0000256" key="3">
    <source>
        <dbReference type="ARBA" id="ARBA00023204"/>
    </source>
</evidence>
<reference evidence="10" key="2">
    <citation type="submission" date="2025-04" db="UniProtKB">
        <authorList>
            <consortium name="RefSeq"/>
        </authorList>
    </citation>
    <scope>IDENTIFICATION</scope>
    <source>
        <strain evidence="10">USDA-PBARC FA_bdor</strain>
        <tissue evidence="10">Whole organism</tissue>
    </source>
</reference>
<feature type="coiled-coil region" evidence="6">
    <location>
        <begin position="92"/>
        <end position="126"/>
    </location>
</feature>
<dbReference type="Pfam" id="PF09302">
    <property type="entry name" value="XLF"/>
    <property type="match status" value="1"/>
</dbReference>
<evidence type="ECO:0000256" key="4">
    <source>
        <dbReference type="ARBA" id="ARBA00023242"/>
    </source>
</evidence>
<accession>A0A9R1TZ40</accession>
<dbReference type="OrthoDB" id="2155935at2759"/>
<dbReference type="PANTHER" id="PTHR32235:SF1">
    <property type="entry name" value="NON-HOMOLOGOUS END-JOINING FACTOR 1"/>
    <property type="match status" value="1"/>
</dbReference>
<name>A0A0C9QC89_9HYME</name>
<dbReference type="Gene3D" id="1.10.287.450">
    <property type="entry name" value="Helix hairpin bin"/>
    <property type="match status" value="1"/>
</dbReference>